<feature type="transmembrane region" description="Helical" evidence="2">
    <location>
        <begin position="448"/>
        <end position="472"/>
    </location>
</feature>
<dbReference type="PANTHER" id="PTHR43592:SF15">
    <property type="entry name" value="CAAX AMINO TERMINAL PROTEASE FAMILY PROTEIN"/>
    <property type="match status" value="1"/>
</dbReference>
<feature type="transmembrane region" description="Helical" evidence="2">
    <location>
        <begin position="359"/>
        <end position="379"/>
    </location>
</feature>
<evidence type="ECO:0000256" key="2">
    <source>
        <dbReference type="SAM" id="Phobius"/>
    </source>
</evidence>
<keyword evidence="5" id="KW-1185">Reference proteome</keyword>
<keyword evidence="2" id="KW-1133">Transmembrane helix</keyword>
<dbReference type="Pfam" id="PF02517">
    <property type="entry name" value="Rce1-like"/>
    <property type="match status" value="1"/>
</dbReference>
<keyword evidence="2" id="KW-0472">Membrane</keyword>
<feature type="compositionally biased region" description="Basic and acidic residues" evidence="1">
    <location>
        <begin position="1"/>
        <end position="13"/>
    </location>
</feature>
<reference evidence="4 5" key="1">
    <citation type="submission" date="2012-02" db="EMBL/GenBank/DDBJ databases">
        <title>Complete genome sequence of Bifidobacterium bifidum JCM 1255.</title>
        <authorList>
            <person name="Toh H."/>
            <person name="Oshima K."/>
            <person name="Morita H."/>
            <person name="Hattori M."/>
        </authorList>
    </citation>
    <scope>NUCLEOTIDE SEQUENCE [LARGE SCALE GENOMIC DNA]</scope>
    <source>
        <strain evidence="4 5">JCM 1255</strain>
    </source>
</reference>
<gene>
    <name evidence="4" type="ORF">BBBF_0221</name>
</gene>
<evidence type="ECO:0000259" key="3">
    <source>
        <dbReference type="Pfam" id="PF02517"/>
    </source>
</evidence>
<evidence type="ECO:0000256" key="1">
    <source>
        <dbReference type="SAM" id="MobiDB-lite"/>
    </source>
</evidence>
<feature type="transmembrane region" description="Helical" evidence="2">
    <location>
        <begin position="217"/>
        <end position="237"/>
    </location>
</feature>
<feature type="transmembrane region" description="Helical" evidence="2">
    <location>
        <begin position="172"/>
        <end position="197"/>
    </location>
</feature>
<feature type="transmembrane region" description="Helical" evidence="2">
    <location>
        <begin position="336"/>
        <end position="353"/>
    </location>
</feature>
<protein>
    <recommendedName>
        <fullName evidence="3">CAAX prenyl protease 2/Lysostaphin resistance protein A-like domain-containing protein</fullName>
    </recommendedName>
</protein>
<dbReference type="InterPro" id="IPR003675">
    <property type="entry name" value="Rce1/LyrA-like_dom"/>
</dbReference>
<feature type="domain" description="CAAX prenyl protease 2/Lysostaphin resistance protein A-like" evidence="3">
    <location>
        <begin position="305"/>
        <end position="391"/>
    </location>
</feature>
<evidence type="ECO:0000313" key="4">
    <source>
        <dbReference type="EMBL" id="BAQ97428.1"/>
    </source>
</evidence>
<reference evidence="5" key="2">
    <citation type="journal article" date="2015" name="J. Biotechnol.">
        <title>Complete genome sequence of Bifidobacterium bifidum JCM 1255(T) isolated from feces of a breast-fed infant.</title>
        <authorList>
            <person name="Morita H."/>
            <person name="Toh H."/>
            <person name="Oshima K."/>
            <person name="Nakano A."/>
            <person name="Shindo C."/>
            <person name="Komiya K."/>
            <person name="Arakawa K."/>
            <person name="Suda W."/>
            <person name="Honda K."/>
            <person name="Hattori M."/>
        </authorList>
    </citation>
    <scope>NUCLEOTIDE SEQUENCE [LARGE SCALE GENOMIC DNA]</scope>
    <source>
        <strain evidence="5">JCM 1255</strain>
    </source>
</reference>
<feature type="transmembrane region" description="Helical" evidence="2">
    <location>
        <begin position="410"/>
        <end position="428"/>
    </location>
</feature>
<keyword evidence="2" id="KW-0812">Transmembrane</keyword>
<organism evidence="4 5">
    <name type="scientific">Bifidobacterium bifidum ATCC 29521 = JCM 1255 = DSM 20456</name>
    <dbReference type="NCBI Taxonomy" id="500634"/>
    <lineage>
        <taxon>Bacteria</taxon>
        <taxon>Bacillati</taxon>
        <taxon>Actinomycetota</taxon>
        <taxon>Actinomycetes</taxon>
        <taxon>Bifidobacteriales</taxon>
        <taxon>Bifidobacteriaceae</taxon>
        <taxon>Bifidobacterium</taxon>
    </lineage>
</organism>
<name>A0ABM7ENH2_BIFBI</name>
<dbReference type="Proteomes" id="UP000035063">
    <property type="component" value="Chromosome"/>
</dbReference>
<dbReference type="EMBL" id="AP012323">
    <property type="protein sequence ID" value="BAQ97428.1"/>
    <property type="molecule type" value="Genomic_DNA"/>
</dbReference>
<dbReference type="PANTHER" id="PTHR43592">
    <property type="entry name" value="CAAX AMINO TERMINAL PROTEASE"/>
    <property type="match status" value="1"/>
</dbReference>
<sequence>MSMNDRQQDHGQPDDEMEPEGQRQPAAGDGNPEKLQMPAGDAPQQVEQPMQWTAGETPQPLPYLRPVNPPQSVNRPQPVGHSQPPVAGQWAPASEPRPMPPIPSGTGQPGMRQPIQSYPPYPSQLYPPYPPYPPYSSAQRPVAPPIPVAQPVPIDPVKARRRWLRGTVTRHAGLIFAYQGVFMGVNVLASFVIGIILGLSGAAGRGTLTAESLSAALVQLTGVIMLLTVLGGMGFILPMRRRMIFRRDFWLGEPGHARMKPSWLLTFIILVMAIQTAIVLIQLGFSMFGTTLQSPTSDNISEASTNIWMWLYVGLAAPVAEELVFRGVLMRGLKPLGRNFAIVTSALMFGLFHDDVVQGLFAFGCGLLFGFVAMEYSLVWSIVLHVFNNAVLGGVLPWLAGLFGDAGDTAYTLGLLGVSIIGLIVVLVKYGGGLRAYRRVNRSAPGTYWGWTSPAFLIFVIVNVTITILSFVTAMMGV</sequence>
<evidence type="ECO:0000313" key="5">
    <source>
        <dbReference type="Proteomes" id="UP000035063"/>
    </source>
</evidence>
<feature type="transmembrane region" description="Helical" evidence="2">
    <location>
        <begin position="263"/>
        <end position="287"/>
    </location>
</feature>
<feature type="transmembrane region" description="Helical" evidence="2">
    <location>
        <begin position="386"/>
        <end position="404"/>
    </location>
</feature>
<feature type="compositionally biased region" description="Polar residues" evidence="1">
    <location>
        <begin position="45"/>
        <end position="56"/>
    </location>
</feature>
<feature type="compositionally biased region" description="Pro residues" evidence="1">
    <location>
        <begin position="59"/>
        <end position="69"/>
    </location>
</feature>
<feature type="region of interest" description="Disordered" evidence="1">
    <location>
        <begin position="1"/>
        <end position="112"/>
    </location>
</feature>
<feature type="transmembrane region" description="Helical" evidence="2">
    <location>
        <begin position="307"/>
        <end position="324"/>
    </location>
</feature>
<accession>A0ABM7ENH2</accession>
<proteinExistence type="predicted"/>